<evidence type="ECO:0000256" key="1">
    <source>
        <dbReference type="ARBA" id="ARBA00022723"/>
    </source>
</evidence>
<dbReference type="GO" id="GO:0008270">
    <property type="term" value="F:zinc ion binding"/>
    <property type="evidence" value="ECO:0007669"/>
    <property type="project" value="InterPro"/>
</dbReference>
<evidence type="ECO:0000256" key="2">
    <source>
        <dbReference type="ARBA" id="ARBA00022801"/>
    </source>
</evidence>
<organism evidence="4 5">
    <name type="scientific">Thiosulfativibrio zosterae</name>
    <dbReference type="NCBI Taxonomy" id="2675053"/>
    <lineage>
        <taxon>Bacteria</taxon>
        <taxon>Pseudomonadati</taxon>
        <taxon>Pseudomonadota</taxon>
        <taxon>Gammaproteobacteria</taxon>
        <taxon>Thiotrichales</taxon>
        <taxon>Piscirickettsiaceae</taxon>
        <taxon>Thiosulfativibrio</taxon>
    </lineage>
</organism>
<evidence type="ECO:0000259" key="3">
    <source>
        <dbReference type="Pfam" id="PF08797"/>
    </source>
</evidence>
<dbReference type="EMBL" id="AP021888">
    <property type="protein sequence ID" value="BBP42338.1"/>
    <property type="molecule type" value="Genomic_DNA"/>
</dbReference>
<dbReference type="KEGG" id="tzo:THMIRHAT_00840"/>
<dbReference type="AlphaFoldDB" id="A0A6F8PJU0"/>
<protein>
    <recommendedName>
        <fullName evidence="3">HIRAN domain-containing protein</fullName>
    </recommendedName>
</protein>
<accession>A0A6F8PJU0</accession>
<dbReference type="RefSeq" id="WP_173289671.1">
    <property type="nucleotide sequence ID" value="NZ_AP021888.1"/>
</dbReference>
<sequence>MPLELTLQLKPVPKSSQWFLYEALGFKNKSIEPQDWAYLKQQLANLNPPWGYLLHKTPIAGLMHHDFNQAWSNLTQYQALKLQIETDNPYDANAIAVLTPEDLKLGYVPQDNKGELLSWLRQNADLKVRLNYLKPHYATISIYLAPAD</sequence>
<keyword evidence="5" id="KW-1185">Reference proteome</keyword>
<gene>
    <name evidence="4" type="ORF">THMIRHAT_00840</name>
</gene>
<name>A0A6F8PJU0_9GAMM</name>
<dbReference type="Pfam" id="PF08797">
    <property type="entry name" value="HIRAN"/>
    <property type="match status" value="1"/>
</dbReference>
<dbReference type="InterPro" id="IPR014905">
    <property type="entry name" value="HIRAN"/>
</dbReference>
<dbReference type="GO" id="GO:0003676">
    <property type="term" value="F:nucleic acid binding"/>
    <property type="evidence" value="ECO:0007669"/>
    <property type="project" value="InterPro"/>
</dbReference>
<dbReference type="GO" id="GO:0016818">
    <property type="term" value="F:hydrolase activity, acting on acid anhydrides, in phosphorus-containing anhydrides"/>
    <property type="evidence" value="ECO:0007669"/>
    <property type="project" value="InterPro"/>
</dbReference>
<keyword evidence="1" id="KW-0479">Metal-binding</keyword>
<evidence type="ECO:0000313" key="4">
    <source>
        <dbReference type="EMBL" id="BBP42338.1"/>
    </source>
</evidence>
<feature type="domain" description="HIRAN" evidence="3">
    <location>
        <begin position="57"/>
        <end position="130"/>
    </location>
</feature>
<proteinExistence type="predicted"/>
<dbReference type="Proteomes" id="UP000501466">
    <property type="component" value="Chromosome"/>
</dbReference>
<dbReference type="Gene3D" id="3.30.70.2330">
    <property type="match status" value="1"/>
</dbReference>
<evidence type="ECO:0000313" key="5">
    <source>
        <dbReference type="Proteomes" id="UP000501466"/>
    </source>
</evidence>
<keyword evidence="2" id="KW-0378">Hydrolase</keyword>
<reference evidence="5" key="1">
    <citation type="submission" date="2019-11" db="EMBL/GenBank/DDBJ databases">
        <title>Isolation and characterization of two novel species in the genus Thiomicrorhabdus.</title>
        <authorList>
            <person name="Mochizuki J."/>
            <person name="Kojima H."/>
            <person name="Fukui M."/>
        </authorList>
    </citation>
    <scope>NUCLEOTIDE SEQUENCE [LARGE SCALE GENOMIC DNA]</scope>
    <source>
        <strain evidence="5">AkT22</strain>
    </source>
</reference>